<evidence type="ECO:0000259" key="2">
    <source>
        <dbReference type="Pfam" id="PF14361"/>
    </source>
</evidence>
<dbReference type="OrthoDB" id="3190266at2"/>
<dbReference type="PANTHER" id="PTHR33744:SF7">
    <property type="entry name" value="PUCR FAMILY TRANSCRIPTIONAL REGULATOR"/>
    <property type="match status" value="1"/>
</dbReference>
<feature type="domain" description="PucR C-terminal helix-turn-helix" evidence="1">
    <location>
        <begin position="319"/>
        <end position="375"/>
    </location>
</feature>
<dbReference type="InterPro" id="IPR042070">
    <property type="entry name" value="PucR_C-HTH_sf"/>
</dbReference>
<organism evidence="3 4">
    <name type="scientific">Austwickia chelonae NBRC 105200</name>
    <dbReference type="NCBI Taxonomy" id="1184607"/>
    <lineage>
        <taxon>Bacteria</taxon>
        <taxon>Bacillati</taxon>
        <taxon>Actinomycetota</taxon>
        <taxon>Actinomycetes</taxon>
        <taxon>Micrococcales</taxon>
        <taxon>Dermatophilaceae</taxon>
        <taxon>Austwickia</taxon>
    </lineage>
</organism>
<dbReference type="STRING" id="100225.SAMN05421595_0730"/>
<comment type="caution">
    <text evidence="3">The sequence shown here is derived from an EMBL/GenBank/DDBJ whole genome shotgun (WGS) entry which is preliminary data.</text>
</comment>
<dbReference type="InterPro" id="IPR025736">
    <property type="entry name" value="PucR_C-HTH_dom"/>
</dbReference>
<dbReference type="InterPro" id="IPR025751">
    <property type="entry name" value="RsbRD_N_dom"/>
</dbReference>
<evidence type="ECO:0000313" key="4">
    <source>
        <dbReference type="Proteomes" id="UP000008495"/>
    </source>
</evidence>
<proteinExistence type="predicted"/>
<dbReference type="AlphaFoldDB" id="K6VSA0"/>
<dbReference type="InterPro" id="IPR051448">
    <property type="entry name" value="CdaR-like_regulators"/>
</dbReference>
<dbReference type="EMBL" id="BAGZ01000008">
    <property type="protein sequence ID" value="GAB78215.1"/>
    <property type="molecule type" value="Genomic_DNA"/>
</dbReference>
<keyword evidence="4" id="KW-1185">Reference proteome</keyword>
<name>K6VSA0_9MICO</name>
<dbReference type="PANTHER" id="PTHR33744">
    <property type="entry name" value="CARBOHYDRATE DIACID REGULATOR"/>
    <property type="match status" value="1"/>
</dbReference>
<dbReference type="Proteomes" id="UP000008495">
    <property type="component" value="Unassembled WGS sequence"/>
</dbReference>
<dbReference type="RefSeq" id="WP_006502970.1">
    <property type="nucleotide sequence ID" value="NZ_BAGZ01000008.1"/>
</dbReference>
<accession>K6VSA0</accession>
<feature type="domain" description="RsbT co-antagonist protein RsbRD N-terminal" evidence="2">
    <location>
        <begin position="27"/>
        <end position="162"/>
    </location>
</feature>
<dbReference type="Pfam" id="PF14361">
    <property type="entry name" value="RsbRD_N"/>
    <property type="match status" value="1"/>
</dbReference>
<evidence type="ECO:0000259" key="1">
    <source>
        <dbReference type="Pfam" id="PF13556"/>
    </source>
</evidence>
<gene>
    <name evidence="3" type="ORF">AUCHE_08_04600</name>
</gene>
<dbReference type="Pfam" id="PF13556">
    <property type="entry name" value="HTH_30"/>
    <property type="match status" value="1"/>
</dbReference>
<protein>
    <submittedName>
        <fullName evidence="3">Uncharacterized protein</fullName>
    </submittedName>
</protein>
<reference evidence="3 4" key="1">
    <citation type="submission" date="2012-08" db="EMBL/GenBank/DDBJ databases">
        <title>Whole genome shotgun sequence of Austwickia chelonae NBRC 105200.</title>
        <authorList>
            <person name="Yoshida I."/>
            <person name="Hosoyama A."/>
            <person name="Tsuchikane K."/>
            <person name="Katsumata H."/>
            <person name="Ando Y."/>
            <person name="Ohji S."/>
            <person name="Hamada M."/>
            <person name="Tamura T."/>
            <person name="Yamazoe A."/>
            <person name="Yamazaki S."/>
            <person name="Fujita N."/>
        </authorList>
    </citation>
    <scope>NUCLEOTIDE SEQUENCE [LARGE SCALE GENOMIC DNA]</scope>
    <source>
        <strain evidence="3 4">NBRC 105200</strain>
    </source>
</reference>
<evidence type="ECO:0000313" key="3">
    <source>
        <dbReference type="EMBL" id="GAB78215.1"/>
    </source>
</evidence>
<sequence>MTSDSGATSESTFSDVLDALAAELDPLRDQVCRDIWSELRTYASVGRDPLDASIQRDLEIALAALRTGRPPTPATLAGAAQTATERFHAHVPVEDIVRAYRICNAAILERFIRMCTDHGVRPERTVQGMQILWDVGDAFSSRVVTTYHALKLNAALRDSQQRASAARSLLAGRARVVDIAHYCLDPDAPYAAVRASVAPGADAEQLRRRLETSGSTSRSRAFVAIDNGWCLGMVAQTPTSGDIPVGIGPFVPLDELDTSDAVAVVALRVAQQIGRRGVQGVAELGWRMAASEHPEITQLYTDRYLAPVLAQGAYGEEMLAAVRAHLANGLSIRNTAEALHVHINTARYRLNRFEESTGADLSDPQTLVELIWALELRGTASAPIIDSR</sequence>
<dbReference type="eggNOG" id="COG2508">
    <property type="taxonomic scope" value="Bacteria"/>
</dbReference>
<dbReference type="Gene3D" id="1.10.10.2840">
    <property type="entry name" value="PucR C-terminal helix-turn-helix domain"/>
    <property type="match status" value="1"/>
</dbReference>